<comment type="function">
    <text evidence="4">Subunit of the V1 complex of vacuolar(H+)-ATPase (V-ATPase), a multisubunit enzyme composed of a peripheral complex (V1) that hydrolyzes ATP and a membrane integral complex (V0) that translocates protons. V-ATPase is responsible for acidifying and maintaining the pH of intracellular compartments and in some cell types, is targeted to the plasma membrane, where it is responsible for acidifying the extracellular environment.</text>
</comment>
<sequence length="359" mass="41256">MAKRDILPVFPSRANSVIMKQRVLAARRGVGLLKRKRDAIDMKLRELRRLRFDQDERGDEKMRHAIFSMAKANLLGADFKPQMVSHSYVASAFLRRTQIKIVGVKLNCLELETKGEGAFPLAGLSCGGMQVQRIRDCYTTALRDLTEYASLEYQVRMLEAASLQTNMRVNALEHVVIPVLINTYNYICGELEEFEREDFYRLKRSQAKQLEAKMAFSELIKTKNMTDEQLESYMKKTISQARPVVDTLIDMDEFDEQEVKRRVREARMSLQVRRDLEKKEATERGENRQPTTYITTRSAMSMVGRQRDPRASMGDLYSTKRQILSSVSERKSLATVSDKRSSMASSKTPRPSEGESVKK</sequence>
<evidence type="ECO:0000256" key="1">
    <source>
        <dbReference type="ARBA" id="ARBA00005850"/>
    </source>
</evidence>
<dbReference type="OrthoDB" id="7676488at2759"/>
<dbReference type="GO" id="GO:0046961">
    <property type="term" value="F:proton-transporting ATPase activity, rotational mechanism"/>
    <property type="evidence" value="ECO:0007669"/>
    <property type="project" value="InterPro"/>
</dbReference>
<keyword evidence="7" id="KW-1185">Reference proteome</keyword>
<dbReference type="GeneID" id="108046202"/>
<feature type="compositionally biased region" description="Polar residues" evidence="5">
    <location>
        <begin position="288"/>
        <end position="299"/>
    </location>
</feature>
<gene>
    <name evidence="8" type="primary">LOC108046202</name>
    <name evidence="6" type="synonym">108046202</name>
</gene>
<dbReference type="NCBIfam" id="TIGR00309">
    <property type="entry name" value="V_ATPase_subD"/>
    <property type="match status" value="1"/>
</dbReference>
<accession>A0A6P4EX10</accession>
<evidence type="ECO:0000256" key="4">
    <source>
        <dbReference type="ARBA" id="ARBA00045737"/>
    </source>
</evidence>
<reference evidence="7" key="1">
    <citation type="journal article" date="2021" name="Elife">
        <title>Highly contiguous assemblies of 101 drosophilid genomes.</title>
        <authorList>
            <person name="Kim B.Y."/>
            <person name="Wang J.R."/>
            <person name="Miller D.E."/>
            <person name="Barmina O."/>
            <person name="Delaney E."/>
            <person name="Thompson A."/>
            <person name="Comeault A.A."/>
            <person name="Peede D."/>
            <person name="D'Agostino E.R."/>
            <person name="Pelaez J."/>
            <person name="Aguilar J.M."/>
            <person name="Haji D."/>
            <person name="Matsunaga T."/>
            <person name="Armstrong E.E."/>
            <person name="Zych M."/>
            <person name="Ogawa Y."/>
            <person name="Stamenkovic-Radak M."/>
            <person name="Jelic M."/>
            <person name="Veselinovic M.S."/>
            <person name="Tanaskovic M."/>
            <person name="Eric P."/>
            <person name="Gao J.J."/>
            <person name="Katoh T.K."/>
            <person name="Toda M.J."/>
            <person name="Watabe H."/>
            <person name="Watada M."/>
            <person name="Davis J.S."/>
            <person name="Moyle L.C."/>
            <person name="Manoli G."/>
            <person name="Bertolini E."/>
            <person name="Kostal V."/>
            <person name="Hawley R.S."/>
            <person name="Takahashi A."/>
            <person name="Jones C.D."/>
            <person name="Price D.K."/>
            <person name="Whiteman N."/>
            <person name="Kopp A."/>
            <person name="Matute D.R."/>
            <person name="Petrov D.A."/>
        </authorList>
    </citation>
    <scope>NUCLEOTIDE SEQUENCE [LARGE SCALE GENOMIC DNA]</scope>
</reference>
<reference evidence="8" key="2">
    <citation type="submission" date="2025-04" db="UniProtKB">
        <authorList>
            <consortium name="RefSeq"/>
        </authorList>
    </citation>
    <scope>IDENTIFICATION</scope>
</reference>
<dbReference type="AlphaFoldDB" id="A0A6P4EX10"/>
<dbReference type="OMA" id="DFKPQMV"/>
<feature type="compositionally biased region" description="Basic and acidic residues" evidence="5">
    <location>
        <begin position="275"/>
        <end position="287"/>
    </location>
</feature>
<evidence type="ECO:0000256" key="2">
    <source>
        <dbReference type="ARBA" id="ARBA00022448"/>
    </source>
</evidence>
<keyword evidence="3" id="KW-0406">Ion transport</keyword>
<dbReference type="EnsemblMetazoa" id="XM_017125785.1">
    <property type="protein sequence ID" value="XP_016981274.1"/>
    <property type="gene ID" value="LOC108046202"/>
</dbReference>
<feature type="compositionally biased region" description="Basic and acidic residues" evidence="5">
    <location>
        <begin position="350"/>
        <end position="359"/>
    </location>
</feature>
<proteinExistence type="inferred from homology"/>
<dbReference type="CTD" id="36328"/>
<dbReference type="RefSeq" id="XP_016981274.1">
    <property type="nucleotide sequence ID" value="XM_017125785.1"/>
</dbReference>
<organism evidence="8">
    <name type="scientific">Drosophila rhopaloa</name>
    <name type="common">Fruit fly</name>
    <dbReference type="NCBI Taxonomy" id="1041015"/>
    <lineage>
        <taxon>Eukaryota</taxon>
        <taxon>Metazoa</taxon>
        <taxon>Ecdysozoa</taxon>
        <taxon>Arthropoda</taxon>
        <taxon>Hexapoda</taxon>
        <taxon>Insecta</taxon>
        <taxon>Pterygota</taxon>
        <taxon>Neoptera</taxon>
        <taxon>Endopterygota</taxon>
        <taxon>Diptera</taxon>
        <taxon>Brachycera</taxon>
        <taxon>Muscomorpha</taxon>
        <taxon>Ephydroidea</taxon>
        <taxon>Drosophilidae</taxon>
        <taxon>Drosophila</taxon>
        <taxon>Sophophora</taxon>
    </lineage>
</organism>
<evidence type="ECO:0000313" key="8">
    <source>
        <dbReference type="RefSeq" id="XP_016981274.1"/>
    </source>
</evidence>
<evidence type="ECO:0000313" key="7">
    <source>
        <dbReference type="Proteomes" id="UP001652680"/>
    </source>
</evidence>
<dbReference type="Proteomes" id="UP001652680">
    <property type="component" value="Unassembled WGS sequence"/>
</dbReference>
<evidence type="ECO:0000256" key="3">
    <source>
        <dbReference type="ARBA" id="ARBA00023065"/>
    </source>
</evidence>
<comment type="similarity">
    <text evidence="1">Belongs to the V-ATPase D subunit family.</text>
</comment>
<reference evidence="6" key="3">
    <citation type="submission" date="2025-05" db="UniProtKB">
        <authorList>
            <consortium name="EnsemblMetazoa"/>
        </authorList>
    </citation>
    <scope>IDENTIFICATION</scope>
</reference>
<feature type="compositionally biased region" description="Basic and acidic residues" evidence="5">
    <location>
        <begin position="328"/>
        <end position="341"/>
    </location>
</feature>
<dbReference type="Pfam" id="PF01813">
    <property type="entry name" value="ATP-synt_D"/>
    <property type="match status" value="1"/>
</dbReference>
<dbReference type="InterPro" id="IPR002699">
    <property type="entry name" value="V_ATPase_D"/>
</dbReference>
<name>A0A6P4EX10_DRORH</name>
<dbReference type="PANTHER" id="PTHR11671">
    <property type="entry name" value="V-TYPE ATP SYNTHASE SUBUNIT D"/>
    <property type="match status" value="1"/>
</dbReference>
<evidence type="ECO:0000256" key="5">
    <source>
        <dbReference type="SAM" id="MobiDB-lite"/>
    </source>
</evidence>
<protein>
    <submittedName>
        <fullName evidence="8">Probable V-type proton ATPase subunit D 2</fullName>
    </submittedName>
</protein>
<evidence type="ECO:0000313" key="6">
    <source>
        <dbReference type="EnsemblMetazoa" id="XP_016981274.1"/>
    </source>
</evidence>
<feature type="region of interest" description="Disordered" evidence="5">
    <location>
        <begin position="275"/>
        <end position="359"/>
    </location>
</feature>
<keyword evidence="2" id="KW-0813">Transport</keyword>
<dbReference type="Gene3D" id="1.10.287.3240">
    <property type="match status" value="1"/>
</dbReference>